<evidence type="ECO:0000256" key="1">
    <source>
        <dbReference type="ARBA" id="ARBA00008642"/>
    </source>
</evidence>
<dbReference type="InterPro" id="IPR004655">
    <property type="entry name" value="FabH"/>
</dbReference>
<dbReference type="GO" id="GO:0044550">
    <property type="term" value="P:secondary metabolite biosynthetic process"/>
    <property type="evidence" value="ECO:0007669"/>
    <property type="project" value="TreeGrafter"/>
</dbReference>
<dbReference type="GO" id="GO:0006633">
    <property type="term" value="P:fatty acid biosynthetic process"/>
    <property type="evidence" value="ECO:0007669"/>
    <property type="project" value="UniProtKB-UniRule"/>
</dbReference>
<comment type="domain">
    <text evidence="10">The last Arg residue of the ACP-binding site is essential for the weak association between ACP/AcpP and FabH.</text>
</comment>
<organism evidence="13 14">
    <name type="scientific">Gammaproteobacteria bacterium LSUCC0057</name>
    <dbReference type="NCBI Taxonomy" id="2559237"/>
    <lineage>
        <taxon>Bacteria</taxon>
        <taxon>Pseudomonadati</taxon>
        <taxon>Pseudomonadota</taxon>
        <taxon>Gammaproteobacteria</taxon>
        <taxon>Cellvibrionales</taxon>
        <taxon>Porticoccaceae</taxon>
        <taxon>SAR92 clade</taxon>
    </lineage>
</organism>
<comment type="catalytic activity">
    <reaction evidence="10">
        <text>malonyl-[ACP] + acetyl-CoA + H(+) = 3-oxobutanoyl-[ACP] + CO2 + CoA</text>
        <dbReference type="Rhea" id="RHEA:12080"/>
        <dbReference type="Rhea" id="RHEA-COMP:9623"/>
        <dbReference type="Rhea" id="RHEA-COMP:9625"/>
        <dbReference type="ChEBI" id="CHEBI:15378"/>
        <dbReference type="ChEBI" id="CHEBI:16526"/>
        <dbReference type="ChEBI" id="CHEBI:57287"/>
        <dbReference type="ChEBI" id="CHEBI:57288"/>
        <dbReference type="ChEBI" id="CHEBI:78449"/>
        <dbReference type="ChEBI" id="CHEBI:78450"/>
        <dbReference type="EC" id="2.3.1.180"/>
    </reaction>
</comment>
<evidence type="ECO:0000256" key="10">
    <source>
        <dbReference type="HAMAP-Rule" id="MF_01815"/>
    </source>
</evidence>
<dbReference type="InterPro" id="IPR013751">
    <property type="entry name" value="ACP_syn_III_N"/>
</dbReference>
<comment type="subcellular location">
    <subcellularLocation>
        <location evidence="10">Cytoplasm</location>
    </subcellularLocation>
</comment>
<keyword evidence="2 10" id="KW-0963">Cytoplasm</keyword>
<dbReference type="NCBIfam" id="NF006829">
    <property type="entry name" value="PRK09352.1"/>
    <property type="match status" value="1"/>
</dbReference>
<dbReference type="CDD" id="cd00830">
    <property type="entry name" value="KAS_III"/>
    <property type="match status" value="1"/>
</dbReference>
<comment type="similarity">
    <text evidence="1 10">Belongs to the thiolase-like superfamily. FabH family.</text>
</comment>
<protein>
    <recommendedName>
        <fullName evidence="10">Beta-ketoacyl-[acyl-carrier-protein] synthase III</fullName>
        <shortName evidence="10">Beta-ketoacyl-ACP synthase III</shortName>
        <shortName evidence="10">KAS III</shortName>
        <ecNumber evidence="10">2.3.1.180</ecNumber>
    </recommendedName>
    <alternativeName>
        <fullName evidence="10">3-oxoacyl-[acyl-carrier-protein] synthase 3</fullName>
    </alternativeName>
    <alternativeName>
        <fullName evidence="10">3-oxoacyl-[acyl-carrier-protein] synthase III</fullName>
    </alternativeName>
</protein>
<feature type="domain" description="Beta-ketoacyl-[acyl-carrier-protein] synthase III N-terminal" evidence="12">
    <location>
        <begin position="105"/>
        <end position="179"/>
    </location>
</feature>
<keyword evidence="4 10" id="KW-0808">Transferase</keyword>
<name>A0A4Y8UNL4_9GAMM</name>
<keyword evidence="5 10" id="KW-0276">Fatty acid metabolism</keyword>
<dbReference type="GO" id="GO:0004315">
    <property type="term" value="F:3-oxoacyl-[acyl-carrier-protein] synthase activity"/>
    <property type="evidence" value="ECO:0007669"/>
    <property type="project" value="InterPro"/>
</dbReference>
<keyword evidence="3 10" id="KW-0444">Lipid biosynthesis</keyword>
<evidence type="ECO:0000256" key="2">
    <source>
        <dbReference type="ARBA" id="ARBA00022490"/>
    </source>
</evidence>
<gene>
    <name evidence="10" type="primary">fabH</name>
    <name evidence="13" type="ORF">E3W66_02725</name>
</gene>
<dbReference type="Proteomes" id="UP000298133">
    <property type="component" value="Unassembled WGS sequence"/>
</dbReference>
<dbReference type="Gene3D" id="3.40.47.10">
    <property type="match status" value="1"/>
</dbReference>
<evidence type="ECO:0000256" key="3">
    <source>
        <dbReference type="ARBA" id="ARBA00022516"/>
    </source>
</evidence>
<dbReference type="HAMAP" id="MF_01815">
    <property type="entry name" value="FabH"/>
    <property type="match status" value="1"/>
</dbReference>
<feature type="active site" evidence="10">
    <location>
        <position position="111"/>
    </location>
</feature>
<evidence type="ECO:0000256" key="6">
    <source>
        <dbReference type="ARBA" id="ARBA00023098"/>
    </source>
</evidence>
<dbReference type="EMBL" id="SPIA01000001">
    <property type="protein sequence ID" value="TFH68883.1"/>
    <property type="molecule type" value="Genomic_DNA"/>
</dbReference>
<comment type="function">
    <text evidence="10">Catalyzes the condensation reaction of fatty acid synthesis by the addition to an acyl acceptor of two carbons from malonyl-ACP. Catalyzes the first condensation reaction which initiates fatty acid synthesis and may therefore play a role in governing the total rate of fatty acid production. Possesses both acetoacetyl-ACP synthase and acetyl transacylase activities. Its substrate specificity determines the biosynthesis of branched-chain and/or straight-chain of fatty acids.</text>
</comment>
<evidence type="ECO:0000313" key="14">
    <source>
        <dbReference type="Proteomes" id="UP000298133"/>
    </source>
</evidence>
<dbReference type="GO" id="GO:0033818">
    <property type="term" value="F:beta-ketoacyl-acyl-carrier-protein synthase III activity"/>
    <property type="evidence" value="ECO:0007669"/>
    <property type="project" value="UniProtKB-UniRule"/>
</dbReference>
<evidence type="ECO:0000256" key="9">
    <source>
        <dbReference type="ARBA" id="ARBA00023315"/>
    </source>
</evidence>
<evidence type="ECO:0000259" key="12">
    <source>
        <dbReference type="Pfam" id="PF08545"/>
    </source>
</evidence>
<keyword evidence="14" id="KW-1185">Reference proteome</keyword>
<feature type="active site" evidence="10">
    <location>
        <position position="278"/>
    </location>
</feature>
<keyword evidence="7 10" id="KW-0275">Fatty acid biosynthesis</keyword>
<keyword evidence="8 10" id="KW-0511">Multifunctional enzyme</keyword>
<dbReference type="AlphaFoldDB" id="A0A4Y8UNL4"/>
<feature type="region of interest" description="ACP-binding" evidence="10">
    <location>
        <begin position="249"/>
        <end position="253"/>
    </location>
</feature>
<dbReference type="SUPFAM" id="SSF53901">
    <property type="entry name" value="Thiolase-like"/>
    <property type="match status" value="1"/>
</dbReference>
<dbReference type="Pfam" id="PF08545">
    <property type="entry name" value="ACP_syn_III"/>
    <property type="match status" value="1"/>
</dbReference>
<dbReference type="OrthoDB" id="9815506at2"/>
<dbReference type="GO" id="GO:0005737">
    <property type="term" value="C:cytoplasm"/>
    <property type="evidence" value="ECO:0007669"/>
    <property type="project" value="UniProtKB-SubCell"/>
</dbReference>
<dbReference type="NCBIfam" id="TIGR00747">
    <property type="entry name" value="fabH"/>
    <property type="match status" value="1"/>
</dbReference>
<proteinExistence type="inferred from homology"/>
<reference evidence="13 14" key="1">
    <citation type="submission" date="2019-03" db="EMBL/GenBank/DDBJ databases">
        <title>Draft genome of Gammaproteobacteria bacterium LSUCC0057, a member of the SAR92 clade.</title>
        <authorList>
            <person name="Lanclos V.C."/>
            <person name="Doiron C."/>
            <person name="Henson M.W."/>
            <person name="Thrash J.C."/>
        </authorList>
    </citation>
    <scope>NUCLEOTIDE SEQUENCE [LARGE SCALE GENOMIC DNA]</scope>
    <source>
        <strain evidence="13 14">LSUCC0057</strain>
    </source>
</reference>
<evidence type="ECO:0000256" key="4">
    <source>
        <dbReference type="ARBA" id="ARBA00022679"/>
    </source>
</evidence>
<dbReference type="Pfam" id="PF08541">
    <property type="entry name" value="ACP_syn_III_C"/>
    <property type="match status" value="1"/>
</dbReference>
<dbReference type="InterPro" id="IPR013747">
    <property type="entry name" value="ACP_syn_III_C"/>
</dbReference>
<dbReference type="PANTHER" id="PTHR34069:SF2">
    <property type="entry name" value="BETA-KETOACYL-[ACYL-CARRIER-PROTEIN] SYNTHASE III"/>
    <property type="match status" value="1"/>
</dbReference>
<dbReference type="InterPro" id="IPR016039">
    <property type="entry name" value="Thiolase-like"/>
</dbReference>
<accession>A0A4Y8UNL4</accession>
<dbReference type="UniPathway" id="UPA00094"/>
<comment type="caution">
    <text evidence="13">The sequence shown here is derived from an EMBL/GenBank/DDBJ whole genome shotgun (WGS) entry which is preliminary data.</text>
</comment>
<comment type="subunit">
    <text evidence="10">Homodimer.</text>
</comment>
<evidence type="ECO:0000256" key="5">
    <source>
        <dbReference type="ARBA" id="ARBA00022832"/>
    </source>
</evidence>
<dbReference type="EC" id="2.3.1.180" evidence="10"/>
<keyword evidence="6 10" id="KW-0443">Lipid metabolism</keyword>
<keyword evidence="9 10" id="KW-0012">Acyltransferase</keyword>
<comment type="pathway">
    <text evidence="10">Lipid metabolism; fatty acid biosynthesis.</text>
</comment>
<sequence length="364" mass="38767">MRYANITGWGKYVPPVVMSNDDLARVVETSNEWIVSRSGIERRHYSHLTTGEMAWQAAEQALAAAGVAPEAIDMLIVGTTTGSDLCPNTASFVLDKLGAGNAGCMDLNSACTSWFYALCNATAMVRSGQIERALVIGAEHLSIVMNWHERSTAVLFGDGAGAVVIEACDQPSGLLHSAWSVVRDSREVLEMNGLGINPTNLFQAPARHLAFDGQAIFKNAVKGMADACAEVLAKAGLGVEDIDLFVPHQANIRIIEALAKRLDFPLEKIVVRIQEYANTSAASIPLALTDALEAGRVKPGMTILMATFGGGLTCGAGLLKWGERIEAKARAPITAASFNGNVFDLMQESFAYHGIDVSSLLSAE</sequence>
<dbReference type="PANTHER" id="PTHR34069">
    <property type="entry name" value="3-OXOACYL-[ACYL-CARRIER-PROTEIN] SYNTHASE 3"/>
    <property type="match status" value="1"/>
</dbReference>
<evidence type="ECO:0000256" key="8">
    <source>
        <dbReference type="ARBA" id="ARBA00023268"/>
    </source>
</evidence>
<evidence type="ECO:0000313" key="13">
    <source>
        <dbReference type="EMBL" id="TFH68883.1"/>
    </source>
</evidence>
<evidence type="ECO:0000256" key="7">
    <source>
        <dbReference type="ARBA" id="ARBA00023160"/>
    </source>
</evidence>
<feature type="domain" description="Beta-ketoacyl-[acyl-carrier-protein] synthase III C-terminal" evidence="11">
    <location>
        <begin position="232"/>
        <end position="321"/>
    </location>
</feature>
<feature type="active site" evidence="10">
    <location>
        <position position="248"/>
    </location>
</feature>
<evidence type="ECO:0000259" key="11">
    <source>
        <dbReference type="Pfam" id="PF08541"/>
    </source>
</evidence>